<gene>
    <name evidence="5" type="ORF">EJO69_09455</name>
</gene>
<organism evidence="5 6">
    <name type="scientific">Flaviflexus salsibiostraticola</name>
    <dbReference type="NCBI Taxonomy" id="1282737"/>
    <lineage>
        <taxon>Bacteria</taxon>
        <taxon>Bacillati</taxon>
        <taxon>Actinomycetota</taxon>
        <taxon>Actinomycetes</taxon>
        <taxon>Actinomycetales</taxon>
        <taxon>Actinomycetaceae</taxon>
        <taxon>Flaviflexus</taxon>
    </lineage>
</organism>
<dbReference type="GO" id="GO:0005524">
    <property type="term" value="F:ATP binding"/>
    <property type="evidence" value="ECO:0007669"/>
    <property type="project" value="UniProtKB-KW"/>
</dbReference>
<keyword evidence="2" id="KW-0547">Nucleotide-binding</keyword>
<dbReference type="InterPro" id="IPR017871">
    <property type="entry name" value="ABC_transporter-like_CS"/>
</dbReference>
<evidence type="ECO:0000313" key="5">
    <source>
        <dbReference type="EMBL" id="AZN30508.1"/>
    </source>
</evidence>
<dbReference type="AlphaFoldDB" id="A0A3S8ZAJ3"/>
<dbReference type="RefSeq" id="WP_126041307.1">
    <property type="nucleotide sequence ID" value="NZ_CP034438.1"/>
</dbReference>
<accession>A0A3S8ZAJ3</accession>
<dbReference type="PANTHER" id="PTHR42788:SF13">
    <property type="entry name" value="ALIPHATIC SULFONATES IMPORT ATP-BINDING PROTEIN SSUB"/>
    <property type="match status" value="1"/>
</dbReference>
<evidence type="ECO:0000256" key="2">
    <source>
        <dbReference type="ARBA" id="ARBA00022741"/>
    </source>
</evidence>
<reference evidence="5 6" key="1">
    <citation type="submission" date="2018-12" db="EMBL/GenBank/DDBJ databases">
        <title>Complete genome sequence of Flaviflexus salsibiostraticola KCTC 33148.</title>
        <authorList>
            <person name="Bae J.-W."/>
        </authorList>
    </citation>
    <scope>NUCLEOTIDE SEQUENCE [LARGE SCALE GENOMIC DNA]</scope>
    <source>
        <strain evidence="5 6">KCTC 33148</strain>
    </source>
</reference>
<dbReference type="InterPro" id="IPR050166">
    <property type="entry name" value="ABC_transporter_ATP-bind"/>
</dbReference>
<dbReference type="GO" id="GO:0016887">
    <property type="term" value="F:ATP hydrolysis activity"/>
    <property type="evidence" value="ECO:0007669"/>
    <property type="project" value="InterPro"/>
</dbReference>
<dbReference type="InterPro" id="IPR003593">
    <property type="entry name" value="AAA+_ATPase"/>
</dbReference>
<evidence type="ECO:0000313" key="6">
    <source>
        <dbReference type="Proteomes" id="UP000270021"/>
    </source>
</evidence>
<name>A0A3S8ZAJ3_9ACTO</name>
<dbReference type="PANTHER" id="PTHR42788">
    <property type="entry name" value="TAURINE IMPORT ATP-BINDING PROTEIN-RELATED"/>
    <property type="match status" value="1"/>
</dbReference>
<protein>
    <submittedName>
        <fullName evidence="5">ABC transporter ATP-binding protein</fullName>
    </submittedName>
</protein>
<dbReference type="Pfam" id="PF00005">
    <property type="entry name" value="ABC_tran"/>
    <property type="match status" value="1"/>
</dbReference>
<keyword evidence="1" id="KW-0813">Transport</keyword>
<evidence type="ECO:0000259" key="4">
    <source>
        <dbReference type="PROSITE" id="PS50893"/>
    </source>
</evidence>
<evidence type="ECO:0000256" key="3">
    <source>
        <dbReference type="ARBA" id="ARBA00022840"/>
    </source>
</evidence>
<dbReference type="InterPro" id="IPR027417">
    <property type="entry name" value="P-loop_NTPase"/>
</dbReference>
<dbReference type="Proteomes" id="UP000270021">
    <property type="component" value="Chromosome"/>
</dbReference>
<feature type="domain" description="ABC transporter" evidence="4">
    <location>
        <begin position="6"/>
        <end position="242"/>
    </location>
</feature>
<dbReference type="InterPro" id="IPR003439">
    <property type="entry name" value="ABC_transporter-like_ATP-bd"/>
</dbReference>
<evidence type="ECO:0000256" key="1">
    <source>
        <dbReference type="ARBA" id="ARBA00022448"/>
    </source>
</evidence>
<dbReference type="Gene3D" id="3.40.50.300">
    <property type="entry name" value="P-loop containing nucleotide triphosphate hydrolases"/>
    <property type="match status" value="1"/>
</dbReference>
<dbReference type="SMART" id="SM00382">
    <property type="entry name" value="AAA"/>
    <property type="match status" value="1"/>
</dbReference>
<sequence length="273" mass="30441">MTDVRLRIDGIHKTYPPRGRRDSGTEVLRDITLDVYDGEFLTIVGPSGAGKTTLLRTVAGLLEATSGQVLLDGKQIDGPPREIALVFQDYSRSLYPWMSVAKNIALPLKAHGVDRAEIDKRVEASLYNVGLAGVGERYPWQLSGGMQQRVAIARAIAYRPEVMILDEPFASVDAQTRNDLEDLLLRVKEQMNSTFVFVTHDVDEAVYLSDRVAILSKTPSRIEKIIDIDLPKERSQLETRALPAFSKHRAEIFGTIRNLVTPTDQGPLPEYII</sequence>
<keyword evidence="6" id="KW-1185">Reference proteome</keyword>
<dbReference type="OrthoDB" id="8773773at2"/>
<dbReference type="KEGG" id="fsl:EJO69_09455"/>
<keyword evidence="3 5" id="KW-0067">ATP-binding</keyword>
<dbReference type="PROSITE" id="PS50893">
    <property type="entry name" value="ABC_TRANSPORTER_2"/>
    <property type="match status" value="1"/>
</dbReference>
<proteinExistence type="predicted"/>
<dbReference type="SUPFAM" id="SSF52540">
    <property type="entry name" value="P-loop containing nucleoside triphosphate hydrolases"/>
    <property type="match status" value="1"/>
</dbReference>
<dbReference type="PROSITE" id="PS00211">
    <property type="entry name" value="ABC_TRANSPORTER_1"/>
    <property type="match status" value="1"/>
</dbReference>
<dbReference type="CDD" id="cd03293">
    <property type="entry name" value="ABC_NrtD_SsuB_transporters"/>
    <property type="match status" value="1"/>
</dbReference>
<dbReference type="EMBL" id="CP034438">
    <property type="protein sequence ID" value="AZN30508.1"/>
    <property type="molecule type" value="Genomic_DNA"/>
</dbReference>